<protein>
    <submittedName>
        <fullName evidence="5">Transcriptional regulator, ArsR family</fullName>
    </submittedName>
</protein>
<gene>
    <name evidence="5" type="ORF">SAMN06296036_10897</name>
</gene>
<evidence type="ECO:0000256" key="3">
    <source>
        <dbReference type="ARBA" id="ARBA00023163"/>
    </source>
</evidence>
<sequence length="103" mass="11493">MGKFEELDERMASLCKALAHPARVRILSFLIERRECISGDLAEHIPLAASTISEHLRILKSVGLVQGTVDGPRRCYCVDGEVLKEWQDLVCDLQAPSNRNLSC</sequence>
<evidence type="ECO:0000259" key="4">
    <source>
        <dbReference type="PROSITE" id="PS50987"/>
    </source>
</evidence>
<accession>A0A1Y6BXG4</accession>
<dbReference type="OrthoDB" id="9796124at2"/>
<organism evidence="5 6">
    <name type="scientific">Pseudobacteriovorax antillogorgiicola</name>
    <dbReference type="NCBI Taxonomy" id="1513793"/>
    <lineage>
        <taxon>Bacteria</taxon>
        <taxon>Pseudomonadati</taxon>
        <taxon>Bdellovibrionota</taxon>
        <taxon>Oligoflexia</taxon>
        <taxon>Oligoflexales</taxon>
        <taxon>Pseudobacteriovoracaceae</taxon>
        <taxon>Pseudobacteriovorax</taxon>
    </lineage>
</organism>
<dbReference type="PANTHER" id="PTHR33154">
    <property type="entry name" value="TRANSCRIPTIONAL REGULATOR, ARSR FAMILY"/>
    <property type="match status" value="1"/>
</dbReference>
<dbReference type="Proteomes" id="UP000192907">
    <property type="component" value="Unassembled WGS sequence"/>
</dbReference>
<keyword evidence="2" id="KW-0238">DNA-binding</keyword>
<dbReference type="InterPro" id="IPR036388">
    <property type="entry name" value="WH-like_DNA-bd_sf"/>
</dbReference>
<dbReference type="GO" id="GO:0003677">
    <property type="term" value="F:DNA binding"/>
    <property type="evidence" value="ECO:0007669"/>
    <property type="project" value="UniProtKB-KW"/>
</dbReference>
<keyword evidence="6" id="KW-1185">Reference proteome</keyword>
<dbReference type="InterPro" id="IPR036390">
    <property type="entry name" value="WH_DNA-bd_sf"/>
</dbReference>
<dbReference type="SMART" id="SM00418">
    <property type="entry name" value="HTH_ARSR"/>
    <property type="match status" value="1"/>
</dbReference>
<dbReference type="InterPro" id="IPR051081">
    <property type="entry name" value="HTH_MetalResp_TranReg"/>
</dbReference>
<evidence type="ECO:0000256" key="1">
    <source>
        <dbReference type="ARBA" id="ARBA00023015"/>
    </source>
</evidence>
<dbReference type="PANTHER" id="PTHR33154:SF15">
    <property type="entry name" value="REGULATORY PROTEIN ARSR"/>
    <property type="match status" value="1"/>
</dbReference>
<dbReference type="PROSITE" id="PS50987">
    <property type="entry name" value="HTH_ARSR_2"/>
    <property type="match status" value="1"/>
</dbReference>
<evidence type="ECO:0000256" key="2">
    <source>
        <dbReference type="ARBA" id="ARBA00023125"/>
    </source>
</evidence>
<dbReference type="Pfam" id="PF01022">
    <property type="entry name" value="HTH_5"/>
    <property type="match status" value="1"/>
</dbReference>
<dbReference type="GO" id="GO:0003700">
    <property type="term" value="F:DNA-binding transcription factor activity"/>
    <property type="evidence" value="ECO:0007669"/>
    <property type="project" value="InterPro"/>
</dbReference>
<dbReference type="STRING" id="1513793.SAMN06296036_10897"/>
<name>A0A1Y6BXG4_9BACT</name>
<reference evidence="6" key="1">
    <citation type="submission" date="2017-04" db="EMBL/GenBank/DDBJ databases">
        <authorList>
            <person name="Varghese N."/>
            <person name="Submissions S."/>
        </authorList>
    </citation>
    <scope>NUCLEOTIDE SEQUENCE [LARGE SCALE GENOMIC DNA]</scope>
    <source>
        <strain evidence="6">RKEM611</strain>
    </source>
</reference>
<dbReference type="RefSeq" id="WP_132318952.1">
    <property type="nucleotide sequence ID" value="NZ_FWZT01000008.1"/>
</dbReference>
<dbReference type="CDD" id="cd00090">
    <property type="entry name" value="HTH_ARSR"/>
    <property type="match status" value="1"/>
</dbReference>
<dbReference type="Gene3D" id="1.10.10.10">
    <property type="entry name" value="Winged helix-like DNA-binding domain superfamily/Winged helix DNA-binding domain"/>
    <property type="match status" value="1"/>
</dbReference>
<dbReference type="EMBL" id="FWZT01000008">
    <property type="protein sequence ID" value="SMF25901.1"/>
    <property type="molecule type" value="Genomic_DNA"/>
</dbReference>
<keyword evidence="1" id="KW-0805">Transcription regulation</keyword>
<evidence type="ECO:0000313" key="6">
    <source>
        <dbReference type="Proteomes" id="UP000192907"/>
    </source>
</evidence>
<dbReference type="AlphaFoldDB" id="A0A1Y6BXG4"/>
<dbReference type="InterPro" id="IPR001845">
    <property type="entry name" value="HTH_ArsR_DNA-bd_dom"/>
</dbReference>
<proteinExistence type="predicted"/>
<dbReference type="PRINTS" id="PR00778">
    <property type="entry name" value="HTHARSR"/>
</dbReference>
<dbReference type="InterPro" id="IPR011991">
    <property type="entry name" value="ArsR-like_HTH"/>
</dbReference>
<evidence type="ECO:0000313" key="5">
    <source>
        <dbReference type="EMBL" id="SMF25901.1"/>
    </source>
</evidence>
<keyword evidence="3" id="KW-0804">Transcription</keyword>
<dbReference type="NCBIfam" id="NF033788">
    <property type="entry name" value="HTH_metalloreg"/>
    <property type="match status" value="1"/>
</dbReference>
<feature type="domain" description="HTH arsR-type" evidence="4">
    <location>
        <begin position="3"/>
        <end position="98"/>
    </location>
</feature>
<dbReference type="SUPFAM" id="SSF46785">
    <property type="entry name" value="Winged helix' DNA-binding domain"/>
    <property type="match status" value="1"/>
</dbReference>